<feature type="compositionally biased region" description="Basic and acidic residues" evidence="4">
    <location>
        <begin position="1"/>
        <end position="10"/>
    </location>
</feature>
<evidence type="ECO:0000259" key="5">
    <source>
        <dbReference type="Pfam" id="PF23629"/>
    </source>
</evidence>
<proteinExistence type="predicted"/>
<dbReference type="EMBL" id="JBJKFK010001975">
    <property type="protein sequence ID" value="KAL3311877.1"/>
    <property type="molecule type" value="Genomic_DNA"/>
</dbReference>
<evidence type="ECO:0000256" key="2">
    <source>
        <dbReference type="ARBA" id="ARBA00022658"/>
    </source>
</evidence>
<dbReference type="PANTHER" id="PTHR13008:SF7">
    <property type="entry name" value="MAP KINASE-ACTIVATING DEATH DOMAIN PROTEIN"/>
    <property type="match status" value="1"/>
</dbReference>
<dbReference type="Pfam" id="PF23629">
    <property type="entry name" value="Death_MADD"/>
    <property type="match status" value="1"/>
</dbReference>
<keyword evidence="3" id="KW-0472">Membrane</keyword>
<feature type="compositionally biased region" description="Acidic residues" evidence="4">
    <location>
        <begin position="42"/>
        <end position="52"/>
    </location>
</feature>
<dbReference type="InterPro" id="IPR056574">
    <property type="entry name" value="Death_MADD"/>
</dbReference>
<feature type="non-terminal residue" evidence="7">
    <location>
        <position position="718"/>
    </location>
</feature>
<evidence type="ECO:0000313" key="7">
    <source>
        <dbReference type="EMBL" id="KAL3311877.1"/>
    </source>
</evidence>
<feature type="domain" description="MAP kinase-activating death" evidence="5">
    <location>
        <begin position="459"/>
        <end position="533"/>
    </location>
</feature>
<dbReference type="GO" id="GO:0005085">
    <property type="term" value="F:guanyl-nucleotide exchange factor activity"/>
    <property type="evidence" value="ECO:0007669"/>
    <property type="project" value="UniProtKB-KW"/>
</dbReference>
<dbReference type="InterPro" id="IPR039980">
    <property type="entry name" value="MADD"/>
</dbReference>
<evidence type="ECO:0000256" key="1">
    <source>
        <dbReference type="ARBA" id="ARBA00004370"/>
    </source>
</evidence>
<dbReference type="Proteomes" id="UP001626550">
    <property type="component" value="Unassembled WGS sequence"/>
</dbReference>
<name>A0ABD2PYJ0_9PLAT</name>
<comment type="caution">
    <text evidence="7">The sequence shown here is derived from an EMBL/GenBank/DDBJ whole genome shotgun (WGS) entry which is preliminary data.</text>
</comment>
<feature type="domain" description="MAP kinase-activating death" evidence="6">
    <location>
        <begin position="664"/>
        <end position="718"/>
    </location>
</feature>
<keyword evidence="8" id="KW-1185">Reference proteome</keyword>
<reference evidence="7 8" key="1">
    <citation type="submission" date="2024-11" db="EMBL/GenBank/DDBJ databases">
        <title>Adaptive evolution of stress response genes in parasites aligns with host niche diversity.</title>
        <authorList>
            <person name="Hahn C."/>
            <person name="Resl P."/>
        </authorList>
    </citation>
    <scope>NUCLEOTIDE SEQUENCE [LARGE SCALE GENOMIC DNA]</scope>
    <source>
        <strain evidence="7">EGGRZ-B1_66</strain>
        <tissue evidence="7">Body</tissue>
    </source>
</reference>
<accession>A0ABD2PYJ0</accession>
<dbReference type="GO" id="GO:0016020">
    <property type="term" value="C:membrane"/>
    <property type="evidence" value="ECO:0007669"/>
    <property type="project" value="UniProtKB-SubCell"/>
</dbReference>
<evidence type="ECO:0000256" key="4">
    <source>
        <dbReference type="SAM" id="MobiDB-lite"/>
    </source>
</evidence>
<evidence type="ECO:0000313" key="8">
    <source>
        <dbReference type="Proteomes" id="UP001626550"/>
    </source>
</evidence>
<evidence type="ECO:0000259" key="6">
    <source>
        <dbReference type="Pfam" id="PF25328"/>
    </source>
</evidence>
<dbReference type="AlphaFoldDB" id="A0ABD2PYJ0"/>
<sequence>GEAKTPKPENGKPPPPRPPKPDKLLDGDSFDNTPKGESEAFTFEESDSEEETSMAKQIFSKFEGKSAKNTISDLIDNRKAIMQKSENLAKKVMENVKEKAKIVEASDKSGAPKSLAIGNKRLSINMNESGLPNLRLSDSQHPLVRQTTTEKSMADQQFLRECVQNVITGQSIGLRTKGRLRTLMEDENYRNYVVAKLNSNQVLSQDSHVNDVQLLNKNAYNNYVWLMLTIVRGLENSFANRGVGGMSSALMALEIAHIHFYDPNQTLPVKPDTSETIRSSPSDEVGGTDNVISQFTNWFKNKPKTLHTKGMELSNKLIQKGAQVGEAGRDGLVKMVDKPQDTAINLASGLGDLISKASANIQGNSAPQEPKKVTQNENSTTDKDDENVLPIKCRLAGLYRFTKGKLIKCSCKKDQEMLERVYVFESLISVKERSKCWDNIQLWEDAFLDSVAQERDIIGLDQAPMEMVERYSSLSPSERKHLELDEDRLLATLLHNLVAFMLMMKVERAEILSNVRRIMARCRIGQHFSQNINTLLESLPYLNGNGIDLLPLMSLTMPKKSFTVHLEHEHTPLFLEVYQDKLLMRNLTGAIADRLFYDKLLNMTFCPSKESICLWRADSGECASTAQVILHSRKSKELYNAIKNSMSKLSGGARLSSYVNFEESFPATLLSTGETGSITVNQSGIQFSHESQILLSWDLNNIKRCFTESNNIFVLEDF</sequence>
<evidence type="ECO:0000256" key="3">
    <source>
        <dbReference type="ARBA" id="ARBA00023136"/>
    </source>
</evidence>
<feature type="non-terminal residue" evidence="7">
    <location>
        <position position="1"/>
    </location>
</feature>
<feature type="region of interest" description="Disordered" evidence="4">
    <location>
        <begin position="1"/>
        <end position="52"/>
    </location>
</feature>
<keyword evidence="2" id="KW-0344">Guanine-nucleotide releasing factor</keyword>
<gene>
    <name evidence="7" type="ORF">Ciccas_009538</name>
</gene>
<feature type="region of interest" description="Disordered" evidence="4">
    <location>
        <begin position="361"/>
        <end position="385"/>
    </location>
</feature>
<dbReference type="PANTHER" id="PTHR13008">
    <property type="entry name" value="MAP-KINASE ACTIVATING DEATH DOMAIN PROTEIN MADD /DENN/AEX-3 C.ELEGANS"/>
    <property type="match status" value="1"/>
</dbReference>
<protein>
    <submittedName>
        <fullName evidence="7">Uncharacterized protein</fullName>
    </submittedName>
</protein>
<dbReference type="Pfam" id="PF25328">
    <property type="entry name" value="PH_MADD"/>
    <property type="match status" value="1"/>
</dbReference>
<comment type="subcellular location">
    <subcellularLocation>
        <location evidence="1">Membrane</location>
    </subcellularLocation>
</comment>
<dbReference type="InterPro" id="IPR057469">
    <property type="entry name" value="PH_MADD"/>
</dbReference>
<organism evidence="7 8">
    <name type="scientific">Cichlidogyrus casuarinus</name>
    <dbReference type="NCBI Taxonomy" id="1844966"/>
    <lineage>
        <taxon>Eukaryota</taxon>
        <taxon>Metazoa</taxon>
        <taxon>Spiralia</taxon>
        <taxon>Lophotrochozoa</taxon>
        <taxon>Platyhelminthes</taxon>
        <taxon>Monogenea</taxon>
        <taxon>Monopisthocotylea</taxon>
        <taxon>Dactylogyridea</taxon>
        <taxon>Ancyrocephalidae</taxon>
        <taxon>Cichlidogyrus</taxon>
    </lineage>
</organism>